<dbReference type="SUPFAM" id="SSF51161">
    <property type="entry name" value="Trimeric LpxA-like enzymes"/>
    <property type="match status" value="1"/>
</dbReference>
<reference evidence="3 4" key="1">
    <citation type="submission" date="2019-12" db="EMBL/GenBank/DDBJ databases">
        <title>Draft genome sequences Bradyrhizobium cajani AMBPC1010, Bradyrhizobium pachyrhizi AMBPC1040 and Bradyrhizobium yuanmingense ALSPC3051, three plant growth promoting strains isolated from nodules of Cajanus cajan L. in Dominican Republic.</title>
        <authorList>
            <person name="Flores-Felix J.D."/>
            <person name="Araujo J."/>
            <person name="Diaz-Alcantara C."/>
            <person name="Gonzalez-Andres F."/>
            <person name="Velazquez E."/>
        </authorList>
    </citation>
    <scope>NUCLEOTIDE SEQUENCE [LARGE SCALE GENOMIC DNA]</scope>
    <source>
        <strain evidence="3 4">1040</strain>
    </source>
</reference>
<evidence type="ECO:0000313" key="3">
    <source>
        <dbReference type="EMBL" id="MVT71115.1"/>
    </source>
</evidence>
<protein>
    <submittedName>
        <fullName evidence="3">Chloramphenicol acetyltransferase</fullName>
    </submittedName>
</protein>
<comment type="caution">
    <text evidence="3">The sequence shown here is derived from an EMBL/GenBank/DDBJ whole genome shotgun (WGS) entry which is preliminary data.</text>
</comment>
<organism evidence="3 4">
    <name type="scientific">Bradyrhizobium pachyrhizi</name>
    <dbReference type="NCBI Taxonomy" id="280333"/>
    <lineage>
        <taxon>Bacteria</taxon>
        <taxon>Pseudomonadati</taxon>
        <taxon>Pseudomonadota</taxon>
        <taxon>Alphaproteobacteria</taxon>
        <taxon>Hyphomicrobiales</taxon>
        <taxon>Nitrobacteraceae</taxon>
        <taxon>Bradyrhizobium</taxon>
    </lineage>
</organism>
<dbReference type="AlphaFoldDB" id="A0A844T0H8"/>
<sequence length="254" mass="28190">MPSSRRHDVVIKRPDDEHASPEAQDSLRFAEAPMAGKTLSVVPTVDPTASVRESKLGKYTEVGARTILLEVSMDDYSYVVNDSQITYTSIGKFCSIAAMTRINPGDHPMHRATQAHFTYRASAYFPGESDDTDFFNWRRAHHVHIGHDVWIGHGAILLPGRNVGTGAVVAAGAIVTKDVPDYTIVAGNPARPVKRRFSETIADRLAALAWWDWDHETLRRVLPDFRKLAVEEFLDKHEAEAVSQSQAKQRSAAS</sequence>
<feature type="region of interest" description="Disordered" evidence="2">
    <location>
        <begin position="1"/>
        <end position="23"/>
    </location>
</feature>
<keyword evidence="3" id="KW-0808">Transferase</keyword>
<dbReference type="InterPro" id="IPR011004">
    <property type="entry name" value="Trimer_LpxA-like_sf"/>
</dbReference>
<proteinExistence type="inferred from homology"/>
<dbReference type="InterPro" id="IPR050179">
    <property type="entry name" value="Trans_hexapeptide_repeat"/>
</dbReference>
<dbReference type="CDD" id="cd03349">
    <property type="entry name" value="LbH_XAT"/>
    <property type="match status" value="1"/>
</dbReference>
<dbReference type="NCBIfam" id="TIGR03308">
    <property type="entry name" value="phn_thr-fam"/>
    <property type="match status" value="1"/>
</dbReference>
<evidence type="ECO:0000256" key="2">
    <source>
        <dbReference type="SAM" id="MobiDB-lite"/>
    </source>
</evidence>
<dbReference type="PANTHER" id="PTHR43300:SF11">
    <property type="entry name" value="ACETYLTRANSFERASE RV3034C-RELATED"/>
    <property type="match status" value="1"/>
</dbReference>
<keyword evidence="4" id="KW-1185">Reference proteome</keyword>
<comment type="similarity">
    <text evidence="1">Belongs to the transferase hexapeptide repeat family.</text>
</comment>
<gene>
    <name evidence="3" type="ORF">GPL21_39415</name>
</gene>
<feature type="compositionally biased region" description="Basic and acidic residues" evidence="2">
    <location>
        <begin position="1"/>
        <end position="20"/>
    </location>
</feature>
<dbReference type="PANTHER" id="PTHR43300">
    <property type="entry name" value="ACETYLTRANSFERASE"/>
    <property type="match status" value="1"/>
</dbReference>
<dbReference type="InterPro" id="IPR017694">
    <property type="entry name" value="Phosphonate_tfrase_rpt"/>
</dbReference>
<evidence type="ECO:0000256" key="1">
    <source>
        <dbReference type="ARBA" id="ARBA00007274"/>
    </source>
</evidence>
<dbReference type="EMBL" id="WQNF01000060">
    <property type="protein sequence ID" value="MVT71115.1"/>
    <property type="molecule type" value="Genomic_DNA"/>
</dbReference>
<dbReference type="Proteomes" id="UP000436468">
    <property type="component" value="Unassembled WGS sequence"/>
</dbReference>
<evidence type="ECO:0000313" key="4">
    <source>
        <dbReference type="Proteomes" id="UP000436468"/>
    </source>
</evidence>
<accession>A0A844T0H8</accession>
<name>A0A844T0H8_9BRAD</name>
<dbReference type="Gene3D" id="2.160.10.10">
    <property type="entry name" value="Hexapeptide repeat proteins"/>
    <property type="match status" value="1"/>
</dbReference>
<dbReference type="GO" id="GO:0016740">
    <property type="term" value="F:transferase activity"/>
    <property type="evidence" value="ECO:0007669"/>
    <property type="project" value="UniProtKB-KW"/>
</dbReference>